<dbReference type="InterPro" id="IPR016059">
    <property type="entry name" value="DNA_ligase_ATP-dep_CS"/>
</dbReference>
<accession>A0ABQ9YEJ6</accession>
<evidence type="ECO:0000256" key="12">
    <source>
        <dbReference type="RuleBase" id="RU000617"/>
    </source>
</evidence>
<name>A0ABQ9YEJ6_9EUKA</name>
<dbReference type="InterPro" id="IPR012310">
    <property type="entry name" value="DNA_ligase_ATP-dep_cent"/>
</dbReference>
<dbReference type="Pfam" id="PF04675">
    <property type="entry name" value="DNA_ligase_A_N"/>
    <property type="match status" value="1"/>
</dbReference>
<dbReference type="NCBIfam" id="TIGR00574">
    <property type="entry name" value="dnl1"/>
    <property type="match status" value="1"/>
</dbReference>
<keyword evidence="4" id="KW-0235">DNA replication</keyword>
<gene>
    <name evidence="16" type="ORF">BLNAU_2846</name>
</gene>
<dbReference type="PROSITE" id="PS50160">
    <property type="entry name" value="DNA_LIGASE_A3"/>
    <property type="match status" value="1"/>
</dbReference>
<dbReference type="PROSITE" id="PS00333">
    <property type="entry name" value="DNA_LIGASE_A2"/>
    <property type="match status" value="1"/>
</dbReference>
<dbReference type="GO" id="GO:0003910">
    <property type="term" value="F:DNA ligase (ATP) activity"/>
    <property type="evidence" value="ECO:0007669"/>
    <property type="project" value="UniProtKB-EC"/>
</dbReference>
<evidence type="ECO:0000256" key="7">
    <source>
        <dbReference type="ARBA" id="ARBA00022840"/>
    </source>
</evidence>
<evidence type="ECO:0000256" key="9">
    <source>
        <dbReference type="ARBA" id="ARBA00023204"/>
    </source>
</evidence>
<feature type="region of interest" description="Disordered" evidence="14">
    <location>
        <begin position="1"/>
        <end position="75"/>
    </location>
</feature>
<reference evidence="16 17" key="1">
    <citation type="journal article" date="2022" name="bioRxiv">
        <title>Genomics of Preaxostyla Flagellates Illuminates Evolutionary Transitions and the Path Towards Mitochondrial Loss.</title>
        <authorList>
            <person name="Novak L.V.F."/>
            <person name="Treitli S.C."/>
            <person name="Pyrih J."/>
            <person name="Halakuc P."/>
            <person name="Pipaliya S.V."/>
            <person name="Vacek V."/>
            <person name="Brzon O."/>
            <person name="Soukal P."/>
            <person name="Eme L."/>
            <person name="Dacks J.B."/>
            <person name="Karnkowska A."/>
            <person name="Elias M."/>
            <person name="Hampl V."/>
        </authorList>
    </citation>
    <scope>NUCLEOTIDE SEQUENCE [LARGE SCALE GENOMIC DNA]</scope>
    <source>
        <strain evidence="16">NAU3</strain>
        <tissue evidence="16">Gut</tissue>
    </source>
</reference>
<dbReference type="EC" id="6.5.1.1" evidence="12"/>
<dbReference type="InterPro" id="IPR012309">
    <property type="entry name" value="DNA_ligase_ATP-dep_C"/>
</dbReference>
<organism evidence="16 17">
    <name type="scientific">Blattamonas nauphoetae</name>
    <dbReference type="NCBI Taxonomy" id="2049346"/>
    <lineage>
        <taxon>Eukaryota</taxon>
        <taxon>Metamonada</taxon>
        <taxon>Preaxostyla</taxon>
        <taxon>Oxymonadida</taxon>
        <taxon>Blattamonas</taxon>
    </lineage>
</organism>
<dbReference type="InterPro" id="IPR036599">
    <property type="entry name" value="DNA_ligase_N_sf"/>
</dbReference>
<dbReference type="InterPro" id="IPR050191">
    <property type="entry name" value="ATP-dep_DNA_ligase"/>
</dbReference>
<keyword evidence="7 12" id="KW-0067">ATP-binding</keyword>
<dbReference type="Pfam" id="PF04679">
    <property type="entry name" value="DNA_ligase_A_C"/>
    <property type="match status" value="1"/>
</dbReference>
<dbReference type="CDD" id="cd07969">
    <property type="entry name" value="OBF_DNA_ligase_I"/>
    <property type="match status" value="1"/>
</dbReference>
<comment type="similarity">
    <text evidence="1 13">Belongs to the ATP-dependent DNA ligase family.</text>
</comment>
<evidence type="ECO:0000256" key="4">
    <source>
        <dbReference type="ARBA" id="ARBA00022705"/>
    </source>
</evidence>
<keyword evidence="10" id="KW-0131">Cell cycle</keyword>
<evidence type="ECO:0000256" key="1">
    <source>
        <dbReference type="ARBA" id="ARBA00007572"/>
    </source>
</evidence>
<evidence type="ECO:0000256" key="2">
    <source>
        <dbReference type="ARBA" id="ARBA00022598"/>
    </source>
</evidence>
<comment type="caution">
    <text evidence="16">The sequence shown here is derived from an EMBL/GenBank/DDBJ whole genome shotgun (WGS) entry which is preliminary data.</text>
</comment>
<keyword evidence="5 12" id="KW-0547">Nucleotide-binding</keyword>
<dbReference type="SUPFAM" id="SSF50249">
    <property type="entry name" value="Nucleic acid-binding proteins"/>
    <property type="match status" value="1"/>
</dbReference>
<keyword evidence="2 12" id="KW-0436">Ligase</keyword>
<keyword evidence="6 12" id="KW-0227">DNA damage</keyword>
<dbReference type="Gene3D" id="1.10.3260.10">
    <property type="entry name" value="DNA ligase, ATP-dependent, N-terminal domain"/>
    <property type="match status" value="1"/>
</dbReference>
<comment type="catalytic activity">
    <reaction evidence="11 12">
        <text>ATP + (deoxyribonucleotide)n-3'-hydroxyl + 5'-phospho-(deoxyribonucleotide)m = (deoxyribonucleotide)n+m + AMP + diphosphate.</text>
        <dbReference type="EC" id="6.5.1.1"/>
    </reaction>
</comment>
<dbReference type="PROSITE" id="PS00697">
    <property type="entry name" value="DNA_LIGASE_A1"/>
    <property type="match status" value="1"/>
</dbReference>
<keyword evidence="3" id="KW-0132">Cell division</keyword>
<dbReference type="SUPFAM" id="SSF117018">
    <property type="entry name" value="ATP-dependent DNA ligase DNA-binding domain"/>
    <property type="match status" value="1"/>
</dbReference>
<evidence type="ECO:0000313" key="16">
    <source>
        <dbReference type="EMBL" id="KAK2962186.1"/>
    </source>
</evidence>
<evidence type="ECO:0000259" key="15">
    <source>
        <dbReference type="PROSITE" id="PS50160"/>
    </source>
</evidence>
<keyword evidence="9 12" id="KW-0234">DNA repair</keyword>
<feature type="compositionally biased region" description="Basic and acidic residues" evidence="14">
    <location>
        <begin position="698"/>
        <end position="709"/>
    </location>
</feature>
<evidence type="ECO:0000256" key="14">
    <source>
        <dbReference type="SAM" id="MobiDB-lite"/>
    </source>
</evidence>
<evidence type="ECO:0000313" key="17">
    <source>
        <dbReference type="Proteomes" id="UP001281761"/>
    </source>
</evidence>
<evidence type="ECO:0000256" key="10">
    <source>
        <dbReference type="ARBA" id="ARBA00023306"/>
    </source>
</evidence>
<dbReference type="InterPro" id="IPR012340">
    <property type="entry name" value="NA-bd_OB-fold"/>
</dbReference>
<dbReference type="Gene3D" id="3.30.470.30">
    <property type="entry name" value="DNA ligase/mRNA capping enzyme"/>
    <property type="match status" value="1"/>
</dbReference>
<dbReference type="PANTHER" id="PTHR45674">
    <property type="entry name" value="DNA LIGASE 1/3 FAMILY MEMBER"/>
    <property type="match status" value="1"/>
</dbReference>
<dbReference type="InterPro" id="IPR000977">
    <property type="entry name" value="DNA_ligase_ATP-dep"/>
</dbReference>
<proteinExistence type="inferred from homology"/>
<protein>
    <recommendedName>
        <fullName evidence="12">DNA ligase</fullName>
        <ecNumber evidence="12">6.5.1.1</ecNumber>
    </recommendedName>
</protein>
<dbReference type="Proteomes" id="UP001281761">
    <property type="component" value="Unassembled WGS sequence"/>
</dbReference>
<dbReference type="Pfam" id="PF01068">
    <property type="entry name" value="DNA_ligase_A_M"/>
    <property type="match status" value="1"/>
</dbReference>
<dbReference type="Gene3D" id="2.40.50.140">
    <property type="entry name" value="Nucleic acid-binding proteins"/>
    <property type="match status" value="1"/>
</dbReference>
<dbReference type="InterPro" id="IPR012308">
    <property type="entry name" value="DNA_ligase_ATP-dep_N"/>
</dbReference>
<dbReference type="EMBL" id="JARBJD010000012">
    <property type="protein sequence ID" value="KAK2962186.1"/>
    <property type="molecule type" value="Genomic_DNA"/>
</dbReference>
<keyword evidence="8 12" id="KW-0233">DNA recombination</keyword>
<evidence type="ECO:0000256" key="11">
    <source>
        <dbReference type="ARBA" id="ARBA00034003"/>
    </source>
</evidence>
<dbReference type="SUPFAM" id="SSF56091">
    <property type="entry name" value="DNA ligase/mRNA capping enzyme, catalytic domain"/>
    <property type="match status" value="1"/>
</dbReference>
<feature type="region of interest" description="Disordered" evidence="14">
    <location>
        <begin position="697"/>
        <end position="747"/>
    </location>
</feature>
<dbReference type="CDD" id="cd07900">
    <property type="entry name" value="Adenylation_DNA_ligase_I_Euk"/>
    <property type="match status" value="1"/>
</dbReference>
<evidence type="ECO:0000256" key="6">
    <source>
        <dbReference type="ARBA" id="ARBA00022763"/>
    </source>
</evidence>
<evidence type="ECO:0000256" key="13">
    <source>
        <dbReference type="RuleBase" id="RU004196"/>
    </source>
</evidence>
<evidence type="ECO:0000256" key="3">
    <source>
        <dbReference type="ARBA" id="ARBA00022618"/>
    </source>
</evidence>
<evidence type="ECO:0000256" key="8">
    <source>
        <dbReference type="ARBA" id="ARBA00023172"/>
    </source>
</evidence>
<dbReference type="PANTHER" id="PTHR45674:SF4">
    <property type="entry name" value="DNA LIGASE 1"/>
    <property type="match status" value="1"/>
</dbReference>
<sequence>MQTTLSFKPKAEAPKVKQTKLLHDLDEESEHTDIMIDSSDDSESVQEQPAPASKPLTLKKFDDTSAKRPVSTSKSGIKAVAGSKAMSQFTGKPSSIGYTDNPIPEPDWKPGAPVPFLALANTLERLEQTTKRLEHIHMMCDFFRTVITRTPSDLTSCVYLCSNMIFEPYKGIELGVGDGIISQALQDSTGKKLDEIKRLVHEYGDLGLVAERCRNTQRTLFPPPPLTCDHVFKKFREIAQMSGNKSTDQKKKLINSLYSSCKQCETRFITRMLQGALRANLGIKTVLSALANACVCTPPDGKIVAPFSLEDAQTRMERAWSETSSFERMIAALTKGGFEALDTDCIITPGIPIIAMLAKPTKSVTDALQKVSGQTATECTCEYKYDGQRAQFHFPGGNKPPSIYSRNSEDLTGRFPDALQYVMNGRKFPEKSFILDSEIVAVDPSTKEILPFQILTQRPRKDVKIESIKVPVCVFAFDMLFFDGRSLLNCTLRERRQILRDNFAETQNTFRYAIGEDLSDEDEIAALLDRSVKDKCEGLMVKSLDSVYESGRSSSWAKLKKDYMDTTGDTVDLVPIGGYIGKGKRTGVYGGFLMACYDQEDGEYQTVCKVGTGFSEADLEKFSKALTDLSIGEDELKRMNPRFKFAFSEDPRVKPDVWFEPKLVWELKGADYSVSPLHKSARQFTHTGEGISLRFPRFMRDRSDEKGPRDASSSEFIRDLYESQANKQGAMKARKKMSTEDDSDFGI</sequence>
<feature type="domain" description="ATP-dependent DNA ligase family profile" evidence="15">
    <location>
        <begin position="465"/>
        <end position="598"/>
    </location>
</feature>
<keyword evidence="17" id="KW-1185">Reference proteome</keyword>
<evidence type="ECO:0000256" key="5">
    <source>
        <dbReference type="ARBA" id="ARBA00022741"/>
    </source>
</evidence>